<dbReference type="RefSeq" id="WP_230304007.1">
    <property type="nucleotide sequence ID" value="NZ_CAKKMG010000128.1"/>
</dbReference>
<dbReference type="GO" id="GO:0005737">
    <property type="term" value="C:cytoplasm"/>
    <property type="evidence" value="ECO:0007669"/>
    <property type="project" value="TreeGrafter"/>
</dbReference>
<keyword evidence="2" id="KW-0808">Transferase</keyword>
<gene>
    <name evidence="2" type="primary">ydaF_8</name>
    <name evidence="2" type="ORF">SRABI133_04852</name>
</gene>
<dbReference type="SUPFAM" id="SSF55729">
    <property type="entry name" value="Acyl-CoA N-acyltransferases (Nat)"/>
    <property type="match status" value="1"/>
</dbReference>
<dbReference type="PANTHER" id="PTHR43792:SF9">
    <property type="entry name" value="RIBOSOMAL-PROTEIN-ALANINE ACETYLTRANSFERASE"/>
    <property type="match status" value="1"/>
</dbReference>
<feature type="domain" description="N-acetyltransferase" evidence="1">
    <location>
        <begin position="10"/>
        <end position="170"/>
    </location>
</feature>
<dbReference type="InterPro" id="IPR016181">
    <property type="entry name" value="Acyl_CoA_acyltransferase"/>
</dbReference>
<dbReference type="EC" id="2.3.1.-" evidence="2"/>
<evidence type="ECO:0000313" key="2">
    <source>
        <dbReference type="EMBL" id="CAH0308882.1"/>
    </source>
</evidence>
<name>A0A9W4L9T6_9BACI</name>
<dbReference type="Proteomes" id="UP000789326">
    <property type="component" value="Unassembled WGS sequence"/>
</dbReference>
<comment type="caution">
    <text evidence="2">The sequence shown here is derived from an EMBL/GenBank/DDBJ whole genome shotgun (WGS) entry which is preliminary data.</text>
</comment>
<protein>
    <submittedName>
        <fullName evidence="2">Ribosomal N-acetyltransferase YdaF</fullName>
        <ecNumber evidence="2">2.3.1.-</ecNumber>
    </submittedName>
</protein>
<organism evidence="2 3">
    <name type="scientific">Peribacillus simplex</name>
    <dbReference type="NCBI Taxonomy" id="1478"/>
    <lineage>
        <taxon>Bacteria</taxon>
        <taxon>Bacillati</taxon>
        <taxon>Bacillota</taxon>
        <taxon>Bacilli</taxon>
        <taxon>Bacillales</taxon>
        <taxon>Bacillaceae</taxon>
        <taxon>Peribacillus</taxon>
    </lineage>
</organism>
<sequence>MFPILETERLILRELVEGDALDILKCFSNPEVLRYYGQTPLTNTDQVKQIIRNFSKNFDEKRGIKWGIELKGKKGIIGTIGFQEWSHEHKRAELSYALFPNEWGNGYATEAASKVISYGFKELDLTRIGAVVFIENKASSKLLTNLGFKKEGILRNYMYQNDVSFDTNLYSLITPNPHKITNYNEASQTKGEY</sequence>
<dbReference type="PROSITE" id="PS51186">
    <property type="entry name" value="GNAT"/>
    <property type="match status" value="1"/>
</dbReference>
<accession>A0A9W4L9T6</accession>
<reference evidence="2" key="1">
    <citation type="submission" date="2021-11" db="EMBL/GenBank/DDBJ databases">
        <authorList>
            <person name="Bulgarelli D."/>
        </authorList>
    </citation>
    <scope>NUCLEOTIDE SEQUENCE</scope>
    <source>
        <strain evidence="2">Bi133</strain>
    </source>
</reference>
<dbReference type="InterPro" id="IPR051531">
    <property type="entry name" value="N-acetyltransferase"/>
</dbReference>
<dbReference type="InterPro" id="IPR000182">
    <property type="entry name" value="GNAT_dom"/>
</dbReference>
<keyword evidence="2" id="KW-0012">Acyltransferase</keyword>
<dbReference type="GO" id="GO:0008999">
    <property type="term" value="F:protein-N-terminal-alanine acetyltransferase activity"/>
    <property type="evidence" value="ECO:0007669"/>
    <property type="project" value="TreeGrafter"/>
</dbReference>
<dbReference type="Pfam" id="PF13302">
    <property type="entry name" value="Acetyltransf_3"/>
    <property type="match status" value="1"/>
</dbReference>
<dbReference type="Gene3D" id="3.40.630.30">
    <property type="match status" value="1"/>
</dbReference>
<dbReference type="EMBL" id="CAKKMG010000128">
    <property type="protein sequence ID" value="CAH0308882.1"/>
    <property type="molecule type" value="Genomic_DNA"/>
</dbReference>
<dbReference type="AlphaFoldDB" id="A0A9W4L9T6"/>
<evidence type="ECO:0000259" key="1">
    <source>
        <dbReference type="PROSITE" id="PS51186"/>
    </source>
</evidence>
<dbReference type="PANTHER" id="PTHR43792">
    <property type="entry name" value="GNAT FAMILY, PUTATIVE (AFU_ORTHOLOGUE AFUA_3G00765)-RELATED-RELATED"/>
    <property type="match status" value="1"/>
</dbReference>
<evidence type="ECO:0000313" key="3">
    <source>
        <dbReference type="Proteomes" id="UP000789326"/>
    </source>
</evidence>
<proteinExistence type="predicted"/>